<protein>
    <submittedName>
        <fullName evidence="4">FAD-dependent monooxygenase</fullName>
    </submittedName>
</protein>
<keyword evidence="2 4" id="KW-0503">Monooxygenase</keyword>
<organism evidence="4 5">
    <name type="scientific">Actinomadura rugatobispora</name>
    <dbReference type="NCBI Taxonomy" id="1994"/>
    <lineage>
        <taxon>Bacteria</taxon>
        <taxon>Bacillati</taxon>
        <taxon>Actinomycetota</taxon>
        <taxon>Actinomycetes</taxon>
        <taxon>Streptosporangiales</taxon>
        <taxon>Thermomonosporaceae</taxon>
        <taxon>Actinomadura</taxon>
    </lineage>
</organism>
<dbReference type="Proteomes" id="UP001596074">
    <property type="component" value="Unassembled WGS sequence"/>
</dbReference>
<feature type="domain" description="FAD-binding" evidence="3">
    <location>
        <begin position="6"/>
        <end position="339"/>
    </location>
</feature>
<dbReference type="InterPro" id="IPR050493">
    <property type="entry name" value="FAD-dep_Monooxygenase_BioMet"/>
</dbReference>
<comment type="caution">
    <text evidence="4">The sequence shown here is derived from an EMBL/GenBank/DDBJ whole genome shotgun (WGS) entry which is preliminary data.</text>
</comment>
<name>A0ABW1AFF0_9ACTN</name>
<dbReference type="PRINTS" id="PR00420">
    <property type="entry name" value="RNGMNOXGNASE"/>
</dbReference>
<gene>
    <name evidence="4" type="ORF">ACFPZN_47260</name>
</gene>
<sequence>MAERTAVIAGGGIGGLAAAVALSRRGWRVEVCERAAEFTEIGAGLSLWPNALRALAALGLDGQVREVGAVEAGGGVRDRTGRWLARTDNAVLEARFGAPLVVLHRAELIRILAGALPDGALRPSTTITGVHDDGDAVVAEHDRGSLRAALVIGADGLRSAVRRAGWPSAAPPRYAGFTAWRMVTEPLPEPLAGGAVTWGRGEEFGFTSMSGGRVYCFGAAATPEGGAAPDGERAEVRRRFEAWPEPIPALLASVPEGGVLRHDIYTLPPLSTFVSGRMALLGDAAHAMTPNLGQGGCQALEDAVVLAECLGGAAGDVAAALARYDRLRRPRTQRVARRAARLGAVGNVAWPPAVMARNVAARLLPTSVTLRSMAPILGWRA</sequence>
<dbReference type="PANTHER" id="PTHR13789:SF309">
    <property type="entry name" value="PUTATIVE (AFU_ORTHOLOGUE AFUA_6G14510)-RELATED"/>
    <property type="match status" value="1"/>
</dbReference>
<evidence type="ECO:0000256" key="1">
    <source>
        <dbReference type="ARBA" id="ARBA00023002"/>
    </source>
</evidence>
<dbReference type="Pfam" id="PF01494">
    <property type="entry name" value="FAD_binding_3"/>
    <property type="match status" value="1"/>
</dbReference>
<reference evidence="5" key="1">
    <citation type="journal article" date="2019" name="Int. J. Syst. Evol. Microbiol.">
        <title>The Global Catalogue of Microorganisms (GCM) 10K type strain sequencing project: providing services to taxonomists for standard genome sequencing and annotation.</title>
        <authorList>
            <consortium name="The Broad Institute Genomics Platform"/>
            <consortium name="The Broad Institute Genome Sequencing Center for Infectious Disease"/>
            <person name="Wu L."/>
            <person name="Ma J."/>
        </authorList>
    </citation>
    <scope>NUCLEOTIDE SEQUENCE [LARGE SCALE GENOMIC DNA]</scope>
    <source>
        <strain evidence="5">KCTC 42087</strain>
    </source>
</reference>
<evidence type="ECO:0000256" key="2">
    <source>
        <dbReference type="ARBA" id="ARBA00023033"/>
    </source>
</evidence>
<dbReference type="PANTHER" id="PTHR13789">
    <property type="entry name" value="MONOOXYGENASE"/>
    <property type="match status" value="1"/>
</dbReference>
<proteinExistence type="predicted"/>
<evidence type="ECO:0000313" key="4">
    <source>
        <dbReference type="EMBL" id="MFC5753264.1"/>
    </source>
</evidence>
<dbReference type="Gene3D" id="3.50.50.60">
    <property type="entry name" value="FAD/NAD(P)-binding domain"/>
    <property type="match status" value="1"/>
</dbReference>
<dbReference type="SUPFAM" id="SSF51905">
    <property type="entry name" value="FAD/NAD(P)-binding domain"/>
    <property type="match status" value="1"/>
</dbReference>
<dbReference type="InterPro" id="IPR036188">
    <property type="entry name" value="FAD/NAD-bd_sf"/>
</dbReference>
<dbReference type="GO" id="GO:0004497">
    <property type="term" value="F:monooxygenase activity"/>
    <property type="evidence" value="ECO:0007669"/>
    <property type="project" value="UniProtKB-KW"/>
</dbReference>
<dbReference type="RefSeq" id="WP_378290109.1">
    <property type="nucleotide sequence ID" value="NZ_JBHSON010000107.1"/>
</dbReference>
<keyword evidence="5" id="KW-1185">Reference proteome</keyword>
<evidence type="ECO:0000259" key="3">
    <source>
        <dbReference type="Pfam" id="PF01494"/>
    </source>
</evidence>
<evidence type="ECO:0000313" key="5">
    <source>
        <dbReference type="Proteomes" id="UP001596074"/>
    </source>
</evidence>
<keyword evidence="1" id="KW-0560">Oxidoreductase</keyword>
<accession>A0ABW1AFF0</accession>
<dbReference type="EMBL" id="JBHSON010000107">
    <property type="protein sequence ID" value="MFC5753264.1"/>
    <property type="molecule type" value="Genomic_DNA"/>
</dbReference>
<dbReference type="InterPro" id="IPR002938">
    <property type="entry name" value="FAD-bd"/>
</dbReference>